<keyword evidence="1" id="KW-0732">Signal</keyword>
<dbReference type="EMBL" id="OCMT01000001">
    <property type="protein sequence ID" value="SOD11748.1"/>
    <property type="molecule type" value="Genomic_DNA"/>
</dbReference>
<evidence type="ECO:0000313" key="2">
    <source>
        <dbReference type="EMBL" id="SOD11748.1"/>
    </source>
</evidence>
<feature type="chain" id="PRO_5012402790" description="Lipoprotein" evidence="1">
    <location>
        <begin position="19"/>
        <end position="200"/>
    </location>
</feature>
<dbReference type="OrthoDB" id="705799at2"/>
<proteinExistence type="predicted"/>
<organism evidence="2 3">
    <name type="scientific">Pedobacter xixiisoli</name>
    <dbReference type="NCBI Taxonomy" id="1476464"/>
    <lineage>
        <taxon>Bacteria</taxon>
        <taxon>Pseudomonadati</taxon>
        <taxon>Bacteroidota</taxon>
        <taxon>Sphingobacteriia</taxon>
        <taxon>Sphingobacteriales</taxon>
        <taxon>Sphingobacteriaceae</taxon>
        <taxon>Pedobacter</taxon>
    </lineage>
</organism>
<sequence length="200" mass="22764">MKKVNLIISAMAISFALASCSSDNVIIQNEGGGKAVKEIIAKNFDPEKQVQELEIKAKEELYGELGEIKIVYWEGEKQMEHVYSVEKGLQEPKETFASERKMTFQMQKTKTMAVKDFDVEPIPQKVDEAIKLMPEEAATHNLYEYSFSFDKDGKAKQNFKINVTKKGEGKTQTGRMVRTNYYEFNFKLDDAGKVVIVETP</sequence>
<dbReference type="AlphaFoldDB" id="A0A285ZQ49"/>
<keyword evidence="3" id="KW-1185">Reference proteome</keyword>
<reference evidence="3" key="1">
    <citation type="submission" date="2017-09" db="EMBL/GenBank/DDBJ databases">
        <authorList>
            <person name="Varghese N."/>
            <person name="Submissions S."/>
        </authorList>
    </citation>
    <scope>NUCLEOTIDE SEQUENCE [LARGE SCALE GENOMIC DNA]</scope>
    <source>
        <strain evidence="3">CGMCC 1.12803</strain>
    </source>
</reference>
<dbReference type="Proteomes" id="UP000219281">
    <property type="component" value="Unassembled WGS sequence"/>
</dbReference>
<feature type="signal peptide" evidence="1">
    <location>
        <begin position="1"/>
        <end position="18"/>
    </location>
</feature>
<evidence type="ECO:0000256" key="1">
    <source>
        <dbReference type="SAM" id="SignalP"/>
    </source>
</evidence>
<accession>A0A285ZQ49</accession>
<evidence type="ECO:0008006" key="4">
    <source>
        <dbReference type="Google" id="ProtNLM"/>
    </source>
</evidence>
<name>A0A285ZQ49_9SPHI</name>
<evidence type="ECO:0000313" key="3">
    <source>
        <dbReference type="Proteomes" id="UP000219281"/>
    </source>
</evidence>
<gene>
    <name evidence="2" type="ORF">SAMN06297358_0314</name>
</gene>
<protein>
    <recommendedName>
        <fullName evidence="4">Lipoprotein</fullName>
    </recommendedName>
</protein>
<dbReference type="RefSeq" id="WP_138765724.1">
    <property type="nucleotide sequence ID" value="NZ_OCMT01000001.1"/>
</dbReference>
<dbReference type="PROSITE" id="PS51257">
    <property type="entry name" value="PROKAR_LIPOPROTEIN"/>
    <property type="match status" value="1"/>
</dbReference>